<dbReference type="Proteomes" id="UP000001075">
    <property type="component" value="Unassembled WGS sequence"/>
</dbReference>
<protein>
    <submittedName>
        <fullName evidence="1">Uncharacterized protein</fullName>
    </submittedName>
</protein>
<gene>
    <name evidence="1" type="ORF">I79_006615</name>
</gene>
<reference evidence="2" key="1">
    <citation type="journal article" date="2011" name="Nat. Biotechnol.">
        <title>The genomic sequence of the Chinese hamster ovary (CHO)-K1 cell line.</title>
        <authorList>
            <person name="Xu X."/>
            <person name="Nagarajan H."/>
            <person name="Lewis N.E."/>
            <person name="Pan S."/>
            <person name="Cai Z."/>
            <person name="Liu X."/>
            <person name="Chen W."/>
            <person name="Xie M."/>
            <person name="Wang W."/>
            <person name="Hammond S."/>
            <person name="Andersen M.R."/>
            <person name="Neff N."/>
            <person name="Passarelli B."/>
            <person name="Koh W."/>
            <person name="Fan H.C."/>
            <person name="Wang J."/>
            <person name="Gui Y."/>
            <person name="Lee K.H."/>
            <person name="Betenbaugh M.J."/>
            <person name="Quake S.R."/>
            <person name="Famili I."/>
            <person name="Palsson B.O."/>
            <person name="Wang J."/>
        </authorList>
    </citation>
    <scope>NUCLEOTIDE SEQUENCE [LARGE SCALE GENOMIC DNA]</scope>
    <source>
        <strain evidence="2">CHO K1 cell line</strain>
    </source>
</reference>
<dbReference type="EMBL" id="JH000209">
    <property type="protein sequence ID" value="EGW08897.1"/>
    <property type="molecule type" value="Genomic_DNA"/>
</dbReference>
<accession>G3H8B5</accession>
<sequence>MCLFQHKSKTEALCIGSSLQADSHPVICGMEWSAVVGCFLSLSAQGYTEERDKAGLLCPLCFFSGL</sequence>
<dbReference type="InParanoid" id="G3H8B5"/>
<organism evidence="1 2">
    <name type="scientific">Cricetulus griseus</name>
    <name type="common">Chinese hamster</name>
    <name type="synonym">Cricetulus barabensis griseus</name>
    <dbReference type="NCBI Taxonomy" id="10029"/>
    <lineage>
        <taxon>Eukaryota</taxon>
        <taxon>Metazoa</taxon>
        <taxon>Chordata</taxon>
        <taxon>Craniata</taxon>
        <taxon>Vertebrata</taxon>
        <taxon>Euteleostomi</taxon>
        <taxon>Mammalia</taxon>
        <taxon>Eutheria</taxon>
        <taxon>Euarchontoglires</taxon>
        <taxon>Glires</taxon>
        <taxon>Rodentia</taxon>
        <taxon>Myomorpha</taxon>
        <taxon>Muroidea</taxon>
        <taxon>Cricetidae</taxon>
        <taxon>Cricetinae</taxon>
        <taxon>Cricetulus</taxon>
    </lineage>
</organism>
<name>G3H8B5_CRIGR</name>
<proteinExistence type="predicted"/>
<dbReference type="AlphaFoldDB" id="G3H8B5"/>
<evidence type="ECO:0000313" key="2">
    <source>
        <dbReference type="Proteomes" id="UP000001075"/>
    </source>
</evidence>
<evidence type="ECO:0000313" key="1">
    <source>
        <dbReference type="EMBL" id="EGW08897.1"/>
    </source>
</evidence>